<dbReference type="HOGENOM" id="CLU_024775_0_1_11"/>
<dbReference type="Gene3D" id="3.50.50.60">
    <property type="entry name" value="FAD/NAD(P)-binding domain"/>
    <property type="match status" value="1"/>
</dbReference>
<dbReference type="Pfam" id="PF01266">
    <property type="entry name" value="DAO"/>
    <property type="match status" value="1"/>
</dbReference>
<dbReference type="InterPro" id="IPR036188">
    <property type="entry name" value="FAD/NAD-bd_sf"/>
</dbReference>
<keyword evidence="2" id="KW-0285">Flavoprotein</keyword>
<dbReference type="GO" id="GO:0047545">
    <property type="term" value="F:(S)-2-hydroxyglutarate dehydrogenase activity"/>
    <property type="evidence" value="ECO:0007669"/>
    <property type="project" value="TreeGrafter"/>
</dbReference>
<evidence type="ECO:0000313" key="8">
    <source>
        <dbReference type="EMBL" id="KGI80901.1"/>
    </source>
</evidence>
<reference evidence="8 9" key="1">
    <citation type="journal article" date="2014" name="PLoS ONE">
        <title>Identification and Characterization of a New Erythromycin Biosynthetic Gene Cluster in Actinopolyspora erythraea YIM90600, a Novel Erythronolide-Producing Halophilic Actinomycete Isolated from Salt Field.</title>
        <authorList>
            <person name="Chen D."/>
            <person name="Feng J."/>
            <person name="Huang L."/>
            <person name="Zhang Q."/>
            <person name="Wu J."/>
            <person name="Zhu X."/>
            <person name="Duan Y."/>
            <person name="Xu Z."/>
        </authorList>
    </citation>
    <scope>NUCLEOTIDE SEQUENCE [LARGE SCALE GENOMIC DNA]</scope>
    <source>
        <strain evidence="8 9">YIM90600</strain>
    </source>
</reference>
<dbReference type="NCBIfam" id="NF008726">
    <property type="entry name" value="PRK11728.1"/>
    <property type="match status" value="1"/>
</dbReference>
<evidence type="ECO:0000313" key="7">
    <source>
        <dbReference type="EMBL" id="ASU79470.1"/>
    </source>
</evidence>
<name>A0A099D4N7_9ACTN</name>
<dbReference type="SUPFAM" id="SSF51905">
    <property type="entry name" value="FAD/NAD(P)-binding domain"/>
    <property type="match status" value="1"/>
</dbReference>
<keyword evidence="3" id="KW-0274">FAD</keyword>
<evidence type="ECO:0000256" key="3">
    <source>
        <dbReference type="ARBA" id="ARBA00022827"/>
    </source>
</evidence>
<dbReference type="EMBL" id="CP022752">
    <property type="protein sequence ID" value="ASU79470.1"/>
    <property type="molecule type" value="Genomic_DNA"/>
</dbReference>
<organism evidence="7 10">
    <name type="scientific">Actinopolyspora erythraea</name>
    <dbReference type="NCBI Taxonomy" id="414996"/>
    <lineage>
        <taxon>Bacteria</taxon>
        <taxon>Bacillati</taxon>
        <taxon>Actinomycetota</taxon>
        <taxon>Actinomycetes</taxon>
        <taxon>Actinopolysporales</taxon>
        <taxon>Actinopolysporaceae</taxon>
        <taxon>Actinopolyspora</taxon>
    </lineage>
</organism>
<dbReference type="eggNOG" id="COG0579">
    <property type="taxonomic scope" value="Bacteria"/>
</dbReference>
<sequence>MTEQTVGVIGGGIVGLAVARELSRRHESVRVVVFEKEDRLGAHQTGHNSGVVHAGLYYQPGSLKAELCKRGRSMLREYCSERAVPYVECGKLVVAVEESELDRFDALEANARRNGVPGLRRVSGSGITEIEPHASGVAALHSPETAITDYAAVAAALGEDVGRAGGHVLLSTAVTGLRRRPGGIEVATTGGVHRVDRLVVCAGLRSDRVSRWADGADGPRIVPFRGEYMRLAPSVRELVRGMIYPVPDPRYPFLGVHFTRRVSGEVEVGPNAVLALAREGYRRRDVSPGQLRDMARWPGFWRMARAHWRTGVREVVGSLSVRAYMRSASRYVPAVGPAEVRRAGTGVRAQAVDRDGSLVDDFRINHADGITTVRNAPSPAATSGLAIAEHVVDRMESERP</sequence>
<dbReference type="InterPro" id="IPR006076">
    <property type="entry name" value="FAD-dep_OxRdtase"/>
</dbReference>
<evidence type="ECO:0000313" key="10">
    <source>
        <dbReference type="Proteomes" id="UP000215043"/>
    </source>
</evidence>
<dbReference type="KEGG" id="aey:CDG81_15650"/>
<dbReference type="RefSeq" id="WP_043574393.1">
    <property type="nucleotide sequence ID" value="NZ_CP022752.1"/>
</dbReference>
<dbReference type="AlphaFoldDB" id="A0A099D4N7"/>
<gene>
    <name evidence="7" type="ORF">CDG81_15650</name>
    <name evidence="8" type="ORF">IL38_14110</name>
</gene>
<dbReference type="EMBL" id="JPMV01000025">
    <property type="protein sequence ID" value="KGI80901.1"/>
    <property type="molecule type" value="Genomic_DNA"/>
</dbReference>
<reference evidence="7 10" key="2">
    <citation type="submission" date="2017-08" db="EMBL/GenBank/DDBJ databases">
        <title>The complete genome sequence of moderately halophilic actinomycete Actinopolyspora erythraea YIM 90600, the producer of novel erythromycin, novel actinopolysporins A-C and tubercidin.</title>
        <authorList>
            <person name="Yin M."/>
            <person name="Tang S."/>
        </authorList>
    </citation>
    <scope>NUCLEOTIDE SEQUENCE [LARGE SCALE GENOMIC DNA]</scope>
    <source>
        <strain evidence="7 10">YIM 90600</strain>
    </source>
</reference>
<dbReference type="Proteomes" id="UP000029737">
    <property type="component" value="Unassembled WGS sequence"/>
</dbReference>
<comment type="similarity">
    <text evidence="5">Belongs to the L2HGDH family.</text>
</comment>
<evidence type="ECO:0000256" key="1">
    <source>
        <dbReference type="ARBA" id="ARBA00001974"/>
    </source>
</evidence>
<keyword evidence="4" id="KW-0560">Oxidoreductase</keyword>
<proteinExistence type="inferred from homology"/>
<comment type="cofactor">
    <cofactor evidence="1">
        <name>FAD</name>
        <dbReference type="ChEBI" id="CHEBI:57692"/>
    </cofactor>
</comment>
<protein>
    <submittedName>
        <fullName evidence="7">Hydroxyglutarate oxidase</fullName>
    </submittedName>
</protein>
<dbReference type="GO" id="GO:0005737">
    <property type="term" value="C:cytoplasm"/>
    <property type="evidence" value="ECO:0007669"/>
    <property type="project" value="TreeGrafter"/>
</dbReference>
<evidence type="ECO:0000313" key="9">
    <source>
        <dbReference type="Proteomes" id="UP000029737"/>
    </source>
</evidence>
<dbReference type="PANTHER" id="PTHR43104">
    <property type="entry name" value="L-2-HYDROXYGLUTARATE DEHYDROGENASE, MITOCHONDRIAL"/>
    <property type="match status" value="1"/>
</dbReference>
<dbReference type="OrthoDB" id="9801699at2"/>
<evidence type="ECO:0000259" key="6">
    <source>
        <dbReference type="Pfam" id="PF01266"/>
    </source>
</evidence>
<dbReference type="Gene3D" id="3.30.9.10">
    <property type="entry name" value="D-Amino Acid Oxidase, subunit A, domain 2"/>
    <property type="match status" value="1"/>
</dbReference>
<dbReference type="PANTHER" id="PTHR43104:SF2">
    <property type="entry name" value="L-2-HYDROXYGLUTARATE DEHYDROGENASE, MITOCHONDRIAL"/>
    <property type="match status" value="1"/>
</dbReference>
<keyword evidence="9" id="KW-1185">Reference proteome</keyword>
<feature type="domain" description="FAD dependent oxidoreductase" evidence="6">
    <location>
        <begin position="6"/>
        <end position="394"/>
    </location>
</feature>
<accession>A0A099D4N7</accession>
<evidence type="ECO:0000256" key="4">
    <source>
        <dbReference type="ARBA" id="ARBA00023002"/>
    </source>
</evidence>
<evidence type="ECO:0000256" key="2">
    <source>
        <dbReference type="ARBA" id="ARBA00022630"/>
    </source>
</evidence>
<dbReference type="Proteomes" id="UP000215043">
    <property type="component" value="Chromosome"/>
</dbReference>
<evidence type="ECO:0000256" key="5">
    <source>
        <dbReference type="ARBA" id="ARBA00037941"/>
    </source>
</evidence>